<feature type="transmembrane region" description="Helical" evidence="1">
    <location>
        <begin position="21"/>
        <end position="41"/>
    </location>
</feature>
<reference evidence="2 3" key="1">
    <citation type="submission" date="2010-08" db="EMBL/GenBank/DDBJ databases">
        <authorList>
            <person name="Weinstock G."/>
            <person name="Sodergren E."/>
            <person name="Clifton S."/>
            <person name="Fulton L."/>
            <person name="Fulton B."/>
            <person name="Courtney L."/>
            <person name="Fronick C."/>
            <person name="Harrison M."/>
            <person name="Strong C."/>
            <person name="Farmer C."/>
            <person name="Delahaunty K."/>
            <person name="Markovic C."/>
            <person name="Hall O."/>
            <person name="Minx P."/>
            <person name="Tomlinson C."/>
            <person name="Mitreva M."/>
            <person name="Hou S."/>
            <person name="Chen J."/>
            <person name="Wollam A."/>
            <person name="Pepin K.H."/>
            <person name="Johnson M."/>
            <person name="Bhonagiri V."/>
            <person name="Zhang X."/>
            <person name="Suruliraj S."/>
            <person name="Warren W."/>
            <person name="Chinwalla A."/>
            <person name="Mardis E.R."/>
            <person name="Wilson R.K."/>
        </authorList>
    </citation>
    <scope>NUCLEOTIDE SEQUENCE [LARGE SCALE GENOMIC DNA]</scope>
    <source>
        <strain evidence="2 3">F0399</strain>
    </source>
</reference>
<dbReference type="EMBL" id="AECV01000016">
    <property type="protein sequence ID" value="EFW29769.1"/>
    <property type="molecule type" value="Genomic_DNA"/>
</dbReference>
<evidence type="ECO:0000256" key="1">
    <source>
        <dbReference type="SAM" id="Phobius"/>
    </source>
</evidence>
<gene>
    <name evidence="2" type="ORF">HMPREF9555_00997</name>
</gene>
<dbReference type="AlphaFoldDB" id="E7N1Y7"/>
<name>E7N1Y7_9FIRM</name>
<organism evidence="2 3">
    <name type="scientific">Selenomonas artemidis F0399</name>
    <dbReference type="NCBI Taxonomy" id="749551"/>
    <lineage>
        <taxon>Bacteria</taxon>
        <taxon>Bacillati</taxon>
        <taxon>Bacillota</taxon>
        <taxon>Negativicutes</taxon>
        <taxon>Selenomonadales</taxon>
        <taxon>Selenomonadaceae</taxon>
        <taxon>Selenomonas</taxon>
    </lineage>
</organism>
<dbReference type="RefSeq" id="WP_009349663.1">
    <property type="nucleotide sequence ID" value="NZ_GL638136.1"/>
</dbReference>
<dbReference type="STRING" id="749551.HMPREF9555_00997"/>
<sequence>MDNEQNTGQAQTIIVKSTKNVALATGLAFFFGPIGMCYATIKGAIIMFLVNFVVGGITLGFGLFLTWPICAVWAYLAAKKYNERLLAEAL</sequence>
<accession>E7N1Y7</accession>
<proteinExistence type="predicted"/>
<dbReference type="Proteomes" id="UP000004633">
    <property type="component" value="Unassembled WGS sequence"/>
</dbReference>
<evidence type="ECO:0000313" key="2">
    <source>
        <dbReference type="EMBL" id="EFW29769.1"/>
    </source>
</evidence>
<protein>
    <recommendedName>
        <fullName evidence="4">TM2 domain protein</fullName>
    </recommendedName>
</protein>
<evidence type="ECO:0000313" key="3">
    <source>
        <dbReference type="Proteomes" id="UP000004633"/>
    </source>
</evidence>
<feature type="transmembrane region" description="Helical" evidence="1">
    <location>
        <begin position="47"/>
        <end position="76"/>
    </location>
</feature>
<comment type="caution">
    <text evidence="2">The sequence shown here is derived from an EMBL/GenBank/DDBJ whole genome shotgun (WGS) entry which is preliminary data.</text>
</comment>
<keyword evidence="3" id="KW-1185">Reference proteome</keyword>
<keyword evidence="1" id="KW-1133">Transmembrane helix</keyword>
<keyword evidence="1" id="KW-0812">Transmembrane</keyword>
<dbReference type="HOGENOM" id="CLU_174065_0_0_9"/>
<keyword evidence="1" id="KW-0472">Membrane</keyword>
<evidence type="ECO:0008006" key="4">
    <source>
        <dbReference type="Google" id="ProtNLM"/>
    </source>
</evidence>